<sequence>MNDENTQIAYGKEQNIKIDLMQMINEGRSPYEIIFHIAEYLEKISGEAGYAGNVRECINSIYGLGLSDEKPLTDELEQIHKRCKKLEIALDEVDNEEIKKRIGFAVEHHKKYAAFLEEKIKKNTI</sequence>
<accession>A0A840UNE9</accession>
<dbReference type="AlphaFoldDB" id="A0A840UNE9"/>
<proteinExistence type="predicted"/>
<comment type="caution">
    <text evidence="1">The sequence shown here is derived from an EMBL/GenBank/DDBJ whole genome shotgun (WGS) entry which is preliminary data.</text>
</comment>
<dbReference type="EMBL" id="JACHFH010000014">
    <property type="protein sequence ID" value="MBB5336218.1"/>
    <property type="molecule type" value="Genomic_DNA"/>
</dbReference>
<gene>
    <name evidence="1" type="ORF">HNR32_001366</name>
</gene>
<dbReference type="Proteomes" id="UP000559117">
    <property type="component" value="Unassembled WGS sequence"/>
</dbReference>
<dbReference type="RefSeq" id="WP_183860964.1">
    <property type="nucleotide sequence ID" value="NZ_JACHFH010000014.1"/>
</dbReference>
<keyword evidence="2" id="KW-1185">Reference proteome</keyword>
<protein>
    <submittedName>
        <fullName evidence="1">Uncharacterized protein</fullName>
    </submittedName>
</protein>
<reference evidence="1 2" key="1">
    <citation type="submission" date="2020-08" db="EMBL/GenBank/DDBJ databases">
        <title>Genomic Encyclopedia of Type Strains, Phase IV (KMG-IV): sequencing the most valuable type-strain genomes for metagenomic binning, comparative biology and taxonomic classification.</title>
        <authorList>
            <person name="Goeker M."/>
        </authorList>
    </citation>
    <scope>NUCLEOTIDE SEQUENCE [LARGE SCALE GENOMIC DNA]</scope>
    <source>
        <strain evidence="1 2">DSM 24661</strain>
    </source>
</reference>
<organism evidence="1 2">
    <name type="scientific">Pectinatus brassicae</name>
    <dbReference type="NCBI Taxonomy" id="862415"/>
    <lineage>
        <taxon>Bacteria</taxon>
        <taxon>Bacillati</taxon>
        <taxon>Bacillota</taxon>
        <taxon>Negativicutes</taxon>
        <taxon>Selenomonadales</taxon>
        <taxon>Selenomonadaceae</taxon>
        <taxon>Pectinatus</taxon>
    </lineage>
</organism>
<evidence type="ECO:0000313" key="1">
    <source>
        <dbReference type="EMBL" id="MBB5336218.1"/>
    </source>
</evidence>
<name>A0A840UNE9_9FIRM</name>
<evidence type="ECO:0000313" key="2">
    <source>
        <dbReference type="Proteomes" id="UP000559117"/>
    </source>
</evidence>